<comment type="caution">
    <text evidence="4">The sequence shown here is derived from an EMBL/GenBank/DDBJ whole genome shotgun (WGS) entry which is preliminary data.</text>
</comment>
<accession>A0A843XGJ7</accession>
<evidence type="ECO:0000256" key="1">
    <source>
        <dbReference type="ARBA" id="ARBA00022737"/>
    </source>
</evidence>
<evidence type="ECO:0000256" key="3">
    <source>
        <dbReference type="SAM" id="MobiDB-lite"/>
    </source>
</evidence>
<organism evidence="4 5">
    <name type="scientific">Colocasia esculenta</name>
    <name type="common">Wild taro</name>
    <name type="synonym">Arum esculentum</name>
    <dbReference type="NCBI Taxonomy" id="4460"/>
    <lineage>
        <taxon>Eukaryota</taxon>
        <taxon>Viridiplantae</taxon>
        <taxon>Streptophyta</taxon>
        <taxon>Embryophyta</taxon>
        <taxon>Tracheophyta</taxon>
        <taxon>Spermatophyta</taxon>
        <taxon>Magnoliopsida</taxon>
        <taxon>Liliopsida</taxon>
        <taxon>Araceae</taxon>
        <taxon>Aroideae</taxon>
        <taxon>Colocasieae</taxon>
        <taxon>Colocasia</taxon>
    </lineage>
</organism>
<keyword evidence="1" id="KW-0677">Repeat</keyword>
<feature type="region of interest" description="Disordered" evidence="3">
    <location>
        <begin position="111"/>
        <end position="147"/>
    </location>
</feature>
<proteinExistence type="predicted"/>
<feature type="repeat" description="PPR" evidence="2">
    <location>
        <begin position="409"/>
        <end position="443"/>
    </location>
</feature>
<dbReference type="PANTHER" id="PTHR47930:SF2">
    <property type="entry name" value="PENTATRICOPEPTIDE REPEAT PROTEIN (AFU_ORTHOLOGUE AFUA_8G04250)"/>
    <property type="match status" value="1"/>
</dbReference>
<reference evidence="4" key="1">
    <citation type="submission" date="2017-07" db="EMBL/GenBank/DDBJ databases">
        <title>Taro Niue Genome Assembly and Annotation.</title>
        <authorList>
            <person name="Atibalentja N."/>
            <person name="Keating K."/>
            <person name="Fields C.J."/>
        </authorList>
    </citation>
    <scope>NUCLEOTIDE SEQUENCE</scope>
    <source>
        <strain evidence="4">Niue_2</strain>
        <tissue evidence="4">Leaf</tissue>
    </source>
</reference>
<sequence>MPEKAARFLRPSLGRPRFGSSTPDWLRITASEHSRANQSHRRKLPKNLRYPRRAKVPPAPRMNRAVVVKEDPFGEPSDVDGLETPFDEGGDVFDDSVWSSDEIQVLSSLFERKMPPKAIRPQRKRSRPPPPPPKARPAGFPTPKRHVRAAAKAAVSLRSPLCDRVCKNPEVLVTIAKQIGALPPDVDASEVLARWAPYLRKGSLSMTVRELGHMGLPERALQTLCWAQKHPPLFPDDRILSAAVEVLARNGQLKMEAQMERYLNSASRMVMEAMAKGFIKAGNVGLARRILLFAKDNNRTLDPGIHAKLILEAGKIPDRYRLVEVLLDELGEREDLDLQPQDCTAIMKVCNRLGRFEAVESLFSWFKQSGKSPTVVMYTTIIYSRYCCEKYREGLAAVWEMEESNCLLDLPAYRVVIRLCVALGDIARAARYFSRLKEAGFAPTYDIYRDMINAYATSRRLAKCRQICKEVEMAGLKLDKATEDMLIAMEQDEAVF</sequence>
<feature type="compositionally biased region" description="Basic residues" evidence="3">
    <location>
        <begin position="38"/>
        <end position="55"/>
    </location>
</feature>
<dbReference type="OrthoDB" id="778140at2759"/>
<dbReference type="AlphaFoldDB" id="A0A843XGJ7"/>
<dbReference type="InterPro" id="IPR002885">
    <property type="entry name" value="PPR_rpt"/>
</dbReference>
<dbReference type="Gene3D" id="1.25.40.10">
    <property type="entry name" value="Tetratricopeptide repeat domain"/>
    <property type="match status" value="2"/>
</dbReference>
<keyword evidence="5" id="KW-1185">Reference proteome</keyword>
<evidence type="ECO:0000313" key="5">
    <source>
        <dbReference type="Proteomes" id="UP000652761"/>
    </source>
</evidence>
<feature type="region of interest" description="Disordered" evidence="3">
    <location>
        <begin position="31"/>
        <end position="60"/>
    </location>
</feature>
<dbReference type="EMBL" id="NMUH01008143">
    <property type="protein sequence ID" value="MQM18373.1"/>
    <property type="molecule type" value="Genomic_DNA"/>
</dbReference>
<evidence type="ECO:0000313" key="4">
    <source>
        <dbReference type="EMBL" id="MQM18373.1"/>
    </source>
</evidence>
<gene>
    <name evidence="4" type="ORF">Taro_051362</name>
</gene>
<dbReference type="PROSITE" id="PS51375">
    <property type="entry name" value="PPR"/>
    <property type="match status" value="1"/>
</dbReference>
<protein>
    <recommendedName>
        <fullName evidence="6">Pentatricopeptide repeat-containing protein</fullName>
    </recommendedName>
</protein>
<dbReference type="PANTHER" id="PTHR47930">
    <property type="entry name" value="YALI0C12947P"/>
    <property type="match status" value="1"/>
</dbReference>
<name>A0A843XGJ7_COLES</name>
<dbReference type="InterPro" id="IPR011990">
    <property type="entry name" value="TPR-like_helical_dom_sf"/>
</dbReference>
<evidence type="ECO:0008006" key="6">
    <source>
        <dbReference type="Google" id="ProtNLM"/>
    </source>
</evidence>
<dbReference type="Pfam" id="PF13812">
    <property type="entry name" value="PPR_3"/>
    <property type="match status" value="2"/>
</dbReference>
<dbReference type="Proteomes" id="UP000652761">
    <property type="component" value="Unassembled WGS sequence"/>
</dbReference>
<evidence type="ECO:0000256" key="2">
    <source>
        <dbReference type="PROSITE-ProRule" id="PRU00708"/>
    </source>
</evidence>